<accession>A0ABQ9UND5</accession>
<evidence type="ECO:0000313" key="1">
    <source>
        <dbReference type="EMBL" id="KAK2098346.1"/>
    </source>
</evidence>
<sequence length="68" mass="7728">MIGCVLGPRQAWAGRILSTENFFPLFHFPSTCVTLNLAPIRQLFLLRASKTALLPRNCPPNLFKWITE</sequence>
<gene>
    <name evidence="1" type="ORF">P7K49_023797</name>
</gene>
<keyword evidence="2" id="KW-1185">Reference proteome</keyword>
<name>A0ABQ9UND5_SAGOE</name>
<proteinExistence type="predicted"/>
<reference evidence="1 2" key="1">
    <citation type="submission" date="2023-05" db="EMBL/GenBank/DDBJ databases">
        <title>B98-5 Cell Line De Novo Hybrid Assembly: An Optical Mapping Approach.</title>
        <authorList>
            <person name="Kananen K."/>
            <person name="Auerbach J.A."/>
            <person name="Kautto E."/>
            <person name="Blachly J.S."/>
        </authorList>
    </citation>
    <scope>NUCLEOTIDE SEQUENCE [LARGE SCALE GENOMIC DNA]</scope>
    <source>
        <strain evidence="1">B95-8</strain>
        <tissue evidence="1">Cell line</tissue>
    </source>
</reference>
<dbReference type="EMBL" id="JASSZA010000011">
    <property type="protein sequence ID" value="KAK2098346.1"/>
    <property type="molecule type" value="Genomic_DNA"/>
</dbReference>
<evidence type="ECO:0000313" key="2">
    <source>
        <dbReference type="Proteomes" id="UP001266305"/>
    </source>
</evidence>
<organism evidence="1 2">
    <name type="scientific">Saguinus oedipus</name>
    <name type="common">Cotton-top tamarin</name>
    <name type="synonym">Oedipomidas oedipus</name>
    <dbReference type="NCBI Taxonomy" id="9490"/>
    <lineage>
        <taxon>Eukaryota</taxon>
        <taxon>Metazoa</taxon>
        <taxon>Chordata</taxon>
        <taxon>Craniata</taxon>
        <taxon>Vertebrata</taxon>
        <taxon>Euteleostomi</taxon>
        <taxon>Mammalia</taxon>
        <taxon>Eutheria</taxon>
        <taxon>Euarchontoglires</taxon>
        <taxon>Primates</taxon>
        <taxon>Haplorrhini</taxon>
        <taxon>Platyrrhini</taxon>
        <taxon>Cebidae</taxon>
        <taxon>Callitrichinae</taxon>
        <taxon>Saguinus</taxon>
    </lineage>
</organism>
<comment type="caution">
    <text evidence="1">The sequence shown here is derived from an EMBL/GenBank/DDBJ whole genome shotgun (WGS) entry which is preliminary data.</text>
</comment>
<protein>
    <submittedName>
        <fullName evidence="1">Uncharacterized protein</fullName>
    </submittedName>
</protein>
<dbReference type="Proteomes" id="UP001266305">
    <property type="component" value="Unassembled WGS sequence"/>
</dbReference>